<protein>
    <submittedName>
        <fullName evidence="9">Protein kinase</fullName>
    </submittedName>
</protein>
<dbReference type="EMBL" id="VKAC01000010">
    <property type="protein sequence ID" value="TXR55148.1"/>
    <property type="molecule type" value="Genomic_DNA"/>
</dbReference>
<organism evidence="9 10">
    <name type="scientific">Quadrisphaera setariae</name>
    <dbReference type="NCBI Taxonomy" id="2593304"/>
    <lineage>
        <taxon>Bacteria</taxon>
        <taxon>Bacillati</taxon>
        <taxon>Actinomycetota</taxon>
        <taxon>Actinomycetes</taxon>
        <taxon>Kineosporiales</taxon>
        <taxon>Kineosporiaceae</taxon>
        <taxon>Quadrisphaera</taxon>
    </lineage>
</organism>
<keyword evidence="7" id="KW-0472">Membrane</keyword>
<keyword evidence="10" id="KW-1185">Reference proteome</keyword>
<dbReference type="SMART" id="SM00220">
    <property type="entry name" value="S_TKc"/>
    <property type="match status" value="1"/>
</dbReference>
<reference evidence="9 10" key="1">
    <citation type="submission" date="2019-07" db="EMBL/GenBank/DDBJ databases">
        <title>Quadrisphaera sp. strain DD2A genome sequencing and assembly.</title>
        <authorList>
            <person name="Kim I."/>
        </authorList>
    </citation>
    <scope>NUCLEOTIDE SEQUENCE [LARGE SCALE GENOMIC DNA]</scope>
    <source>
        <strain evidence="9 10">DD2A</strain>
    </source>
</reference>
<feature type="compositionally biased region" description="Polar residues" evidence="6">
    <location>
        <begin position="335"/>
        <end position="346"/>
    </location>
</feature>
<gene>
    <name evidence="9" type="ORF">FMM08_16890</name>
</gene>
<feature type="compositionally biased region" description="Pro residues" evidence="6">
    <location>
        <begin position="442"/>
        <end position="461"/>
    </location>
</feature>
<accession>A0A5C8ZDC1</accession>
<dbReference type="Pfam" id="PF00069">
    <property type="entry name" value="Pkinase"/>
    <property type="match status" value="1"/>
</dbReference>
<evidence type="ECO:0000256" key="7">
    <source>
        <dbReference type="SAM" id="Phobius"/>
    </source>
</evidence>
<feature type="region of interest" description="Disordered" evidence="6">
    <location>
        <begin position="324"/>
        <end position="467"/>
    </location>
</feature>
<feature type="transmembrane region" description="Helical" evidence="7">
    <location>
        <begin position="621"/>
        <end position="642"/>
    </location>
</feature>
<dbReference type="CDD" id="cd14014">
    <property type="entry name" value="STKc_PknB_like"/>
    <property type="match status" value="1"/>
</dbReference>
<feature type="region of interest" description="Disordered" evidence="6">
    <location>
        <begin position="1"/>
        <end position="35"/>
    </location>
</feature>
<dbReference type="RefSeq" id="WP_147927538.1">
    <property type="nucleotide sequence ID" value="NZ_VKAC01000010.1"/>
</dbReference>
<dbReference type="PROSITE" id="PS00107">
    <property type="entry name" value="PROTEIN_KINASE_ATP"/>
    <property type="match status" value="1"/>
</dbReference>
<sequence length="661" mass="67083">MDARTSGLGARDSAALRAPGPPTGTPASQGPATPSVIGRLGPYRLLQVIGGGGMGVVHLGLDPAGRAVAIKVLRPHVAADPSARSRLAREVDALQRVRSPRVAEVLDADPDADQPYVVTEFVPAPPLDLLVEREGPLGGAALGRLGLGLGDALAAIHHAGVVHRDLKPGNVLVADGDPVVIDFGIAQVADDVRLTSAGLVMGTPGYLAPEVLDGASPTSSGDWWGWAATLAFAATGRPPFGTGPSEAVLSRVRRGAADVTGAPEPLVGLLRSALSPEPSLRPPPRRLRQAVQALLDPDVGTWPPVRTGSSAAPTAAVPLHRPAARTSAVPALHVQPSSAQSSTALPETTVMPEAAPPLDGAPPEAAPVPWPEPAARSSGPARRAEAPTELVGGLAAARPERSESTRVLPSEAPVTRPHDSAQHDRTQVVPPYDGTHRAGAPYEPPPGYERPAPPAPAPPYAPIGEGAEQGRPATGAVLLLLLLVAVALGAVAPLVAASAVAVAVVLARTVDRSVAAVVRRRYERGPRRSDGTVAALALPGQLLVALFASLPALLLPAAMAVSTAFLVGWAIAPQSTPVPGQALPLAAAVLVGAVTAWWGPGSRTVRRGSRTAVRGALPGRTSSRVAVSVLALVLVACVIVVVNSGGTPDWTPLTDAPPGLG</sequence>
<dbReference type="InterPro" id="IPR000719">
    <property type="entry name" value="Prot_kinase_dom"/>
</dbReference>
<keyword evidence="7" id="KW-0812">Transmembrane</keyword>
<keyword evidence="7" id="KW-1133">Transmembrane helix</keyword>
<keyword evidence="4 5" id="KW-0067">ATP-binding</keyword>
<dbReference type="Gene3D" id="1.10.510.10">
    <property type="entry name" value="Transferase(Phosphotransferase) domain 1"/>
    <property type="match status" value="1"/>
</dbReference>
<evidence type="ECO:0000256" key="6">
    <source>
        <dbReference type="SAM" id="MobiDB-lite"/>
    </source>
</evidence>
<dbReference type="PANTHER" id="PTHR43289">
    <property type="entry name" value="MITOGEN-ACTIVATED PROTEIN KINASE KINASE KINASE 20-RELATED"/>
    <property type="match status" value="1"/>
</dbReference>
<feature type="binding site" evidence="5">
    <location>
        <position position="71"/>
    </location>
    <ligand>
        <name>ATP</name>
        <dbReference type="ChEBI" id="CHEBI:30616"/>
    </ligand>
</feature>
<dbReference type="Proteomes" id="UP000321234">
    <property type="component" value="Unassembled WGS sequence"/>
</dbReference>
<dbReference type="PROSITE" id="PS00108">
    <property type="entry name" value="PROTEIN_KINASE_ST"/>
    <property type="match status" value="1"/>
</dbReference>
<dbReference type="Gene3D" id="3.30.200.20">
    <property type="entry name" value="Phosphorylase Kinase, domain 1"/>
    <property type="match status" value="1"/>
</dbReference>
<feature type="transmembrane region" description="Helical" evidence="7">
    <location>
        <begin position="477"/>
        <end position="510"/>
    </location>
</feature>
<dbReference type="OrthoDB" id="9762169at2"/>
<evidence type="ECO:0000313" key="10">
    <source>
        <dbReference type="Proteomes" id="UP000321234"/>
    </source>
</evidence>
<evidence type="ECO:0000259" key="8">
    <source>
        <dbReference type="PROSITE" id="PS50011"/>
    </source>
</evidence>
<dbReference type="GO" id="GO:0005524">
    <property type="term" value="F:ATP binding"/>
    <property type="evidence" value="ECO:0007669"/>
    <property type="project" value="UniProtKB-UniRule"/>
</dbReference>
<feature type="compositionally biased region" description="Basic and acidic residues" evidence="6">
    <location>
        <begin position="416"/>
        <end position="426"/>
    </location>
</feature>
<feature type="domain" description="Protein kinase" evidence="8">
    <location>
        <begin position="43"/>
        <end position="295"/>
    </location>
</feature>
<feature type="transmembrane region" description="Helical" evidence="7">
    <location>
        <begin position="581"/>
        <end position="600"/>
    </location>
</feature>
<evidence type="ECO:0000313" key="9">
    <source>
        <dbReference type="EMBL" id="TXR55148.1"/>
    </source>
</evidence>
<evidence type="ECO:0000256" key="5">
    <source>
        <dbReference type="PROSITE-ProRule" id="PRU10141"/>
    </source>
</evidence>
<dbReference type="PANTHER" id="PTHR43289:SF34">
    <property type="entry name" value="SERINE_THREONINE-PROTEIN KINASE YBDM-RELATED"/>
    <property type="match status" value="1"/>
</dbReference>
<dbReference type="PROSITE" id="PS50011">
    <property type="entry name" value="PROTEIN_KINASE_DOM"/>
    <property type="match status" value="1"/>
</dbReference>
<evidence type="ECO:0000256" key="3">
    <source>
        <dbReference type="ARBA" id="ARBA00022777"/>
    </source>
</evidence>
<dbReference type="InterPro" id="IPR011009">
    <property type="entry name" value="Kinase-like_dom_sf"/>
</dbReference>
<name>A0A5C8ZDC1_9ACTN</name>
<keyword evidence="1" id="KW-0808">Transferase</keyword>
<dbReference type="GO" id="GO:0004674">
    <property type="term" value="F:protein serine/threonine kinase activity"/>
    <property type="evidence" value="ECO:0007669"/>
    <property type="project" value="TreeGrafter"/>
</dbReference>
<proteinExistence type="predicted"/>
<keyword evidence="2 5" id="KW-0547">Nucleotide-binding</keyword>
<comment type="caution">
    <text evidence="9">The sequence shown here is derived from an EMBL/GenBank/DDBJ whole genome shotgun (WGS) entry which is preliminary data.</text>
</comment>
<dbReference type="AlphaFoldDB" id="A0A5C8ZDC1"/>
<evidence type="ECO:0000256" key="2">
    <source>
        <dbReference type="ARBA" id="ARBA00022741"/>
    </source>
</evidence>
<dbReference type="InterPro" id="IPR017441">
    <property type="entry name" value="Protein_kinase_ATP_BS"/>
</dbReference>
<evidence type="ECO:0000256" key="1">
    <source>
        <dbReference type="ARBA" id="ARBA00022679"/>
    </source>
</evidence>
<feature type="transmembrane region" description="Helical" evidence="7">
    <location>
        <begin position="531"/>
        <end position="561"/>
    </location>
</feature>
<keyword evidence="3 9" id="KW-0418">Kinase</keyword>
<dbReference type="SUPFAM" id="SSF56112">
    <property type="entry name" value="Protein kinase-like (PK-like)"/>
    <property type="match status" value="1"/>
</dbReference>
<dbReference type="InterPro" id="IPR008271">
    <property type="entry name" value="Ser/Thr_kinase_AS"/>
</dbReference>
<evidence type="ECO:0000256" key="4">
    <source>
        <dbReference type="ARBA" id="ARBA00022840"/>
    </source>
</evidence>